<evidence type="ECO:0000313" key="1">
    <source>
        <dbReference type="EMBL" id="KRZ06338.1"/>
    </source>
</evidence>
<dbReference type="AlphaFoldDB" id="A0A0V1H7D6"/>
<proteinExistence type="predicted"/>
<evidence type="ECO:0000313" key="2">
    <source>
        <dbReference type="Proteomes" id="UP000054826"/>
    </source>
</evidence>
<gene>
    <name evidence="1" type="ORF">T4C_10838</name>
</gene>
<protein>
    <submittedName>
        <fullName evidence="1">Uncharacterized protein</fullName>
    </submittedName>
</protein>
<reference evidence="1 2" key="1">
    <citation type="submission" date="2015-01" db="EMBL/GenBank/DDBJ databases">
        <title>Evolution of Trichinella species and genotypes.</title>
        <authorList>
            <person name="Korhonen P.K."/>
            <person name="Edoardo P."/>
            <person name="Giuseppe L.R."/>
            <person name="Gasser R.B."/>
        </authorList>
    </citation>
    <scope>NUCLEOTIDE SEQUENCE [LARGE SCALE GENOMIC DNA]</scope>
    <source>
        <strain evidence="1">ISS176</strain>
    </source>
</reference>
<organism evidence="1 2">
    <name type="scientific">Trichinella pseudospiralis</name>
    <name type="common">Parasitic roundworm</name>
    <dbReference type="NCBI Taxonomy" id="6337"/>
    <lineage>
        <taxon>Eukaryota</taxon>
        <taxon>Metazoa</taxon>
        <taxon>Ecdysozoa</taxon>
        <taxon>Nematoda</taxon>
        <taxon>Enoplea</taxon>
        <taxon>Dorylaimia</taxon>
        <taxon>Trichinellida</taxon>
        <taxon>Trichinellidae</taxon>
        <taxon>Trichinella</taxon>
    </lineage>
</organism>
<sequence>MSLLSPFLTAYFFRNTEKKWNRTCMKCAGFFYTNVKCPNQEFY</sequence>
<accession>A0A0V1H7D6</accession>
<dbReference type="EMBL" id="JYDV01000681">
    <property type="protein sequence ID" value="KRZ06338.1"/>
    <property type="molecule type" value="Genomic_DNA"/>
</dbReference>
<comment type="caution">
    <text evidence="1">The sequence shown here is derived from an EMBL/GenBank/DDBJ whole genome shotgun (WGS) entry which is preliminary data.</text>
</comment>
<dbReference type="Proteomes" id="UP000054826">
    <property type="component" value="Unassembled WGS sequence"/>
</dbReference>
<name>A0A0V1H7D6_TRIPS</name>